<organism evidence="8 9">
    <name type="scientific">Brasilonema bromeliae SPC951</name>
    <dbReference type="NCBI Taxonomy" id="385972"/>
    <lineage>
        <taxon>Bacteria</taxon>
        <taxon>Bacillati</taxon>
        <taxon>Cyanobacteriota</taxon>
        <taxon>Cyanophyceae</taxon>
        <taxon>Nostocales</taxon>
        <taxon>Scytonemataceae</taxon>
        <taxon>Brasilonema</taxon>
        <taxon>Bromeliae group (in: Brasilonema)</taxon>
    </lineage>
</organism>
<dbReference type="SUPFAM" id="SSF53639">
    <property type="entry name" value="AraD/HMP-PK domain-like"/>
    <property type="match status" value="1"/>
</dbReference>
<keyword evidence="1 6" id="KW-0028">Amino-acid biosynthesis</keyword>
<evidence type="ECO:0000259" key="7">
    <source>
        <dbReference type="SMART" id="SM01007"/>
    </source>
</evidence>
<dbReference type="SMART" id="SM01007">
    <property type="entry name" value="Aldolase_II"/>
    <property type="match status" value="1"/>
</dbReference>
<feature type="binding site" evidence="6">
    <location>
        <position position="101"/>
    </location>
    <ligand>
        <name>Zn(2+)</name>
        <dbReference type="ChEBI" id="CHEBI:29105"/>
    </ligand>
</feature>
<keyword evidence="2 6" id="KW-0479">Metal-binding</keyword>
<dbReference type="Gene3D" id="3.40.225.10">
    <property type="entry name" value="Class II aldolase/adducin N-terminal domain"/>
    <property type="match status" value="1"/>
</dbReference>
<keyword evidence="4 6" id="KW-0486">Methionine biosynthesis</keyword>
<evidence type="ECO:0000256" key="3">
    <source>
        <dbReference type="ARBA" id="ARBA00022833"/>
    </source>
</evidence>
<comment type="function">
    <text evidence="6">Catalyzes the dehydration of methylthioribulose-1-phosphate (MTRu-1-P) into 2,3-diketo-5-methylthiopentyl-1-phosphate (DK-MTP-1-P).</text>
</comment>
<dbReference type="GO" id="GO:0046570">
    <property type="term" value="F:methylthioribulose 1-phosphate dehydratase activity"/>
    <property type="evidence" value="ECO:0007669"/>
    <property type="project" value="UniProtKB-EC"/>
</dbReference>
<dbReference type="Pfam" id="PF00596">
    <property type="entry name" value="Aldolase_II"/>
    <property type="match status" value="1"/>
</dbReference>
<evidence type="ECO:0000256" key="1">
    <source>
        <dbReference type="ARBA" id="ARBA00022605"/>
    </source>
</evidence>
<dbReference type="InterPro" id="IPR017714">
    <property type="entry name" value="MethylthioRu-1-P_deHdtase_MtnB"/>
</dbReference>
<comment type="caution">
    <text evidence="8">The sequence shown here is derived from an EMBL/GenBank/DDBJ whole genome shotgun (WGS) entry which is preliminary data.</text>
</comment>
<dbReference type="RefSeq" id="WP_169155315.1">
    <property type="nucleotide sequence ID" value="NZ_CAWPJE010000050.1"/>
</dbReference>
<accession>A0ABX1P6M3</accession>
<dbReference type="HAMAP" id="MF_01677">
    <property type="entry name" value="Salvage_MtnB"/>
    <property type="match status" value="1"/>
</dbReference>
<evidence type="ECO:0000313" key="9">
    <source>
        <dbReference type="Proteomes" id="UP000718564"/>
    </source>
</evidence>
<comment type="catalytic activity">
    <reaction evidence="6">
        <text>5-(methylsulfanyl)-D-ribulose 1-phosphate = 5-methylsulfanyl-2,3-dioxopentyl phosphate + H2O</text>
        <dbReference type="Rhea" id="RHEA:15549"/>
        <dbReference type="ChEBI" id="CHEBI:15377"/>
        <dbReference type="ChEBI" id="CHEBI:58548"/>
        <dbReference type="ChEBI" id="CHEBI:58828"/>
        <dbReference type="EC" id="4.2.1.109"/>
    </reaction>
</comment>
<feature type="domain" description="Class II aldolase/adducin N-terminal" evidence="7">
    <location>
        <begin position="11"/>
        <end position="201"/>
    </location>
</feature>
<keyword evidence="3 6" id="KW-0862">Zinc</keyword>
<protein>
    <recommendedName>
        <fullName evidence="6">Methylthioribulose-1-phosphate dehydratase</fullName>
        <shortName evidence="6">MTRu-1-P dehydratase</shortName>
        <ecNumber evidence="6">4.2.1.109</ecNumber>
    </recommendedName>
</protein>
<reference evidence="8 9" key="1">
    <citation type="submission" date="2018-06" db="EMBL/GenBank/DDBJ databases">
        <title>Comparative genomics of Brasilonema spp. strains.</title>
        <authorList>
            <person name="Alvarenga D.O."/>
            <person name="Fiore M.F."/>
            <person name="Varani A.M."/>
        </authorList>
    </citation>
    <scope>NUCLEOTIDE SEQUENCE [LARGE SCALE GENOMIC DNA]</scope>
    <source>
        <strain evidence="8 9">SPC951</strain>
    </source>
</reference>
<keyword evidence="5 6" id="KW-0456">Lyase</keyword>
<name>A0ABX1P6M3_9CYAN</name>
<dbReference type="EC" id="4.2.1.109" evidence="6"/>
<comment type="pathway">
    <text evidence="6">Amino-acid biosynthesis; L-methionine biosynthesis via salvage pathway; L-methionine from S-methyl-5-thio-alpha-D-ribose 1-phosphate: step 2/6.</text>
</comment>
<dbReference type="Proteomes" id="UP000718564">
    <property type="component" value="Unassembled WGS sequence"/>
</dbReference>
<evidence type="ECO:0000256" key="4">
    <source>
        <dbReference type="ARBA" id="ARBA00023167"/>
    </source>
</evidence>
<dbReference type="InterPro" id="IPR036409">
    <property type="entry name" value="Aldolase_II/adducin_N_sf"/>
</dbReference>
<evidence type="ECO:0000313" key="8">
    <source>
        <dbReference type="EMBL" id="NMG20052.1"/>
    </source>
</evidence>
<evidence type="ECO:0000256" key="2">
    <source>
        <dbReference type="ARBA" id="ARBA00022723"/>
    </source>
</evidence>
<comment type="cofactor">
    <cofactor evidence="6">
        <name>Zn(2+)</name>
        <dbReference type="ChEBI" id="CHEBI:29105"/>
    </cofactor>
    <text evidence="6">Binds 1 zinc ion per subunit.</text>
</comment>
<sequence length="216" mass="24200">MNSPKLIDPRLELILAARHFYQQGWMVGTAGNLSVRLPDDSFWITASGRSKGELELGDFVRIYADGTVEKPSPDVKPSAQTVIHQALYTLFPEARSCYHVHSVEANLVSRFVQGDTLPLPPFEMLKGLGIWQENPDCAMSIFANHSQVSCIADEIKERFTTIPPQLSALLNRDHGVTIWAPSAKTARNYIELVEYIFRYMVAARGTGFCRAGEERE</sequence>
<keyword evidence="9" id="KW-1185">Reference proteome</keyword>
<dbReference type="PANTHER" id="PTHR10640:SF7">
    <property type="entry name" value="METHYLTHIORIBULOSE-1-PHOSPHATE DEHYDRATASE"/>
    <property type="match status" value="1"/>
</dbReference>
<dbReference type="NCBIfam" id="TIGR03328">
    <property type="entry name" value="salvage_mtnB"/>
    <property type="match status" value="1"/>
</dbReference>
<dbReference type="InterPro" id="IPR001303">
    <property type="entry name" value="Aldolase_II/adducin_N"/>
</dbReference>
<evidence type="ECO:0000256" key="5">
    <source>
        <dbReference type="ARBA" id="ARBA00023239"/>
    </source>
</evidence>
<gene>
    <name evidence="6 8" type="primary">mtnB</name>
    <name evidence="8" type="ORF">DP116_11530</name>
</gene>
<dbReference type="PANTHER" id="PTHR10640">
    <property type="entry name" value="METHYLTHIORIBULOSE-1-PHOSPHATE DEHYDRATASE"/>
    <property type="match status" value="1"/>
</dbReference>
<dbReference type="EMBL" id="QMEB01000073">
    <property type="protein sequence ID" value="NMG20052.1"/>
    <property type="molecule type" value="Genomic_DNA"/>
</dbReference>
<proteinExistence type="inferred from homology"/>
<feature type="binding site" evidence="6">
    <location>
        <position position="99"/>
    </location>
    <ligand>
        <name>Zn(2+)</name>
        <dbReference type="ChEBI" id="CHEBI:29105"/>
    </ligand>
</feature>
<evidence type="ECO:0000256" key="6">
    <source>
        <dbReference type="HAMAP-Rule" id="MF_01677"/>
    </source>
</evidence>
<comment type="similarity">
    <text evidence="6">Belongs to the aldolase class II family. MtnB subfamily.</text>
</comment>